<sequence>MAATENMIISSAADEEHSLSKSKKLTRQEDHVSQVMSGITAGGDVALSAGDNLAVVSSGITAGDEAYLVAGDNLDILAAQDSDYSLYDKKKKGSFGSKKTKRDEVTDVKNIGSEITSGGNMVLASGGDQHYQAAKLDSGNDLTISSGGAITFEGVKDLHQESHEKSDTSLSWNSMSGKGNTDETLRQSQLVAQGDPSKPWMV</sequence>
<feature type="region of interest" description="Disordered" evidence="1">
    <location>
        <begin position="1"/>
        <end position="31"/>
    </location>
</feature>
<feature type="compositionally biased region" description="Polar residues" evidence="1">
    <location>
        <begin position="168"/>
        <end position="179"/>
    </location>
</feature>
<feature type="compositionally biased region" description="Basic and acidic residues" evidence="1">
    <location>
        <begin position="156"/>
        <end position="167"/>
    </location>
</feature>
<dbReference type="Proteomes" id="UP000182814">
    <property type="component" value="Chromosome I"/>
</dbReference>
<organism evidence="2 3">
    <name type="scientific">Pseudomonas lini</name>
    <dbReference type="NCBI Taxonomy" id="163011"/>
    <lineage>
        <taxon>Bacteria</taxon>
        <taxon>Pseudomonadati</taxon>
        <taxon>Pseudomonadota</taxon>
        <taxon>Gammaproteobacteria</taxon>
        <taxon>Pseudomonadales</taxon>
        <taxon>Pseudomonadaceae</taxon>
        <taxon>Pseudomonas</taxon>
    </lineage>
</organism>
<accession>A0A1H1VUE7</accession>
<reference evidence="3" key="1">
    <citation type="submission" date="2016-10" db="EMBL/GenBank/DDBJ databases">
        <authorList>
            <person name="Varghese N."/>
            <person name="Submissions S."/>
        </authorList>
    </citation>
    <scope>NUCLEOTIDE SEQUENCE [LARGE SCALE GENOMIC DNA]</scope>
    <source>
        <strain evidence="3">BS3782</strain>
    </source>
</reference>
<dbReference type="EMBL" id="LT629746">
    <property type="protein sequence ID" value="SDS87659.1"/>
    <property type="molecule type" value="Genomic_DNA"/>
</dbReference>
<dbReference type="Pfam" id="PF13332">
    <property type="entry name" value="Fil_haemagg_2"/>
    <property type="match status" value="2"/>
</dbReference>
<gene>
    <name evidence="2" type="ORF">SAMN04490191_2536</name>
</gene>
<dbReference type="AlphaFoldDB" id="A0A1H1VUE7"/>
<name>A0A1H1VUE7_9PSED</name>
<evidence type="ECO:0000313" key="2">
    <source>
        <dbReference type="EMBL" id="SDS87659.1"/>
    </source>
</evidence>
<feature type="region of interest" description="Disordered" evidence="1">
    <location>
        <begin position="156"/>
        <end position="202"/>
    </location>
</feature>
<evidence type="ECO:0000256" key="1">
    <source>
        <dbReference type="SAM" id="MobiDB-lite"/>
    </source>
</evidence>
<dbReference type="GO" id="GO:0003824">
    <property type="term" value="F:catalytic activity"/>
    <property type="evidence" value="ECO:0007669"/>
    <property type="project" value="UniProtKB-ARBA"/>
</dbReference>
<keyword evidence="3" id="KW-1185">Reference proteome</keyword>
<dbReference type="InterPro" id="IPR025157">
    <property type="entry name" value="Hemagglutinin_rpt"/>
</dbReference>
<evidence type="ECO:0000313" key="3">
    <source>
        <dbReference type="Proteomes" id="UP000182814"/>
    </source>
</evidence>
<proteinExistence type="predicted"/>
<protein>
    <submittedName>
        <fullName evidence="2">Haemagluttinin repeat-containing protein</fullName>
    </submittedName>
</protein>